<proteinExistence type="inferred from homology"/>
<name>A0AAU9XD95_9CNID</name>
<dbReference type="Pfam" id="PF00011">
    <property type="entry name" value="HSP20"/>
    <property type="match status" value="1"/>
</dbReference>
<accession>A0AAU9XD95</accession>
<protein>
    <recommendedName>
        <fullName evidence="4">SHSP domain-containing protein</fullName>
    </recommendedName>
</protein>
<evidence type="ECO:0000256" key="3">
    <source>
        <dbReference type="SAM" id="MobiDB-lite"/>
    </source>
</evidence>
<dbReference type="GO" id="GO:0051082">
    <property type="term" value="F:unfolded protein binding"/>
    <property type="evidence" value="ECO:0007669"/>
    <property type="project" value="TreeGrafter"/>
</dbReference>
<evidence type="ECO:0000256" key="2">
    <source>
        <dbReference type="RuleBase" id="RU003616"/>
    </source>
</evidence>
<feature type="domain" description="SHSP" evidence="4">
    <location>
        <begin position="122"/>
        <end position="229"/>
    </location>
</feature>
<dbReference type="InterPro" id="IPR001436">
    <property type="entry name" value="Alpha-crystallin/sHSP_animal"/>
</dbReference>
<dbReference type="SUPFAM" id="SSF49764">
    <property type="entry name" value="HSP20-like chaperones"/>
    <property type="match status" value="2"/>
</dbReference>
<dbReference type="Gene3D" id="2.60.40.790">
    <property type="match status" value="2"/>
</dbReference>
<evidence type="ECO:0000259" key="4">
    <source>
        <dbReference type="PROSITE" id="PS01031"/>
    </source>
</evidence>
<feature type="region of interest" description="Disordered" evidence="3">
    <location>
        <begin position="228"/>
        <end position="251"/>
    </location>
</feature>
<organism evidence="5 6">
    <name type="scientific">Pocillopora meandrina</name>
    <dbReference type="NCBI Taxonomy" id="46732"/>
    <lineage>
        <taxon>Eukaryota</taxon>
        <taxon>Metazoa</taxon>
        <taxon>Cnidaria</taxon>
        <taxon>Anthozoa</taxon>
        <taxon>Hexacorallia</taxon>
        <taxon>Scleractinia</taxon>
        <taxon>Astrocoeniina</taxon>
        <taxon>Pocilloporidae</taxon>
        <taxon>Pocillopora</taxon>
    </lineage>
</organism>
<dbReference type="PANTHER" id="PTHR45640">
    <property type="entry name" value="HEAT SHOCK PROTEIN HSP-12.2-RELATED"/>
    <property type="match status" value="1"/>
</dbReference>
<dbReference type="InterPro" id="IPR002068">
    <property type="entry name" value="A-crystallin/Hsp20_dom"/>
</dbReference>
<sequence>MAFPFPFPTYQPCNYNSPVPGWFDFFHELWKEMALACEQEVGYWVQEQSNKGTVKIASVLLRHFKPENIALEIDSDKVILHGKHHSEREDGFNTSEFKRVFPLPQNVDPTTVTSRITQDGGVLIIEGLKHVEEKEDDGKFETKLDVGGFKPEEIKIQLHGKELIVSGERKLEDGRANRSRGCSHCILLPDDVVVSSVRSRLSKEGLLTIEASRDPALKPHERAFDVVLETNESGDEPNPFTRDEPEETKLD</sequence>
<evidence type="ECO:0000313" key="5">
    <source>
        <dbReference type="EMBL" id="CAH3145071.1"/>
    </source>
</evidence>
<dbReference type="GO" id="GO:0005634">
    <property type="term" value="C:nucleus"/>
    <property type="evidence" value="ECO:0007669"/>
    <property type="project" value="TreeGrafter"/>
</dbReference>
<dbReference type="AlphaFoldDB" id="A0AAU9XD95"/>
<dbReference type="PROSITE" id="PS01031">
    <property type="entry name" value="SHSP"/>
    <property type="match status" value="1"/>
</dbReference>
<reference evidence="5 6" key="1">
    <citation type="submission" date="2022-05" db="EMBL/GenBank/DDBJ databases">
        <authorList>
            <consortium name="Genoscope - CEA"/>
            <person name="William W."/>
        </authorList>
    </citation>
    <scope>NUCLEOTIDE SEQUENCE [LARGE SCALE GENOMIC DNA]</scope>
</reference>
<keyword evidence="6" id="KW-1185">Reference proteome</keyword>
<dbReference type="InterPro" id="IPR008978">
    <property type="entry name" value="HSP20-like_chaperone"/>
</dbReference>
<dbReference type="GO" id="GO:0009408">
    <property type="term" value="P:response to heat"/>
    <property type="evidence" value="ECO:0007669"/>
    <property type="project" value="TreeGrafter"/>
</dbReference>
<comment type="similarity">
    <text evidence="1 2">Belongs to the small heat shock protein (HSP20) family.</text>
</comment>
<dbReference type="GO" id="GO:0005737">
    <property type="term" value="C:cytoplasm"/>
    <property type="evidence" value="ECO:0007669"/>
    <property type="project" value="TreeGrafter"/>
</dbReference>
<dbReference type="EMBL" id="CALNXJ010000040">
    <property type="protein sequence ID" value="CAH3145071.1"/>
    <property type="molecule type" value="Genomic_DNA"/>
</dbReference>
<dbReference type="Proteomes" id="UP001159428">
    <property type="component" value="Unassembled WGS sequence"/>
</dbReference>
<evidence type="ECO:0000313" key="6">
    <source>
        <dbReference type="Proteomes" id="UP001159428"/>
    </source>
</evidence>
<comment type="caution">
    <text evidence="5">The sequence shown here is derived from an EMBL/GenBank/DDBJ whole genome shotgun (WGS) entry which is preliminary data.</text>
</comment>
<feature type="compositionally biased region" description="Basic and acidic residues" evidence="3">
    <location>
        <begin position="241"/>
        <end position="251"/>
    </location>
</feature>
<gene>
    <name evidence="5" type="ORF">PMEA_00022344</name>
</gene>
<dbReference type="CDD" id="cd06526">
    <property type="entry name" value="metazoan_ACD"/>
    <property type="match status" value="2"/>
</dbReference>
<dbReference type="PANTHER" id="PTHR45640:SF26">
    <property type="entry name" value="RE23625P"/>
    <property type="match status" value="1"/>
</dbReference>
<evidence type="ECO:0000256" key="1">
    <source>
        <dbReference type="PROSITE-ProRule" id="PRU00285"/>
    </source>
</evidence>
<dbReference type="GO" id="GO:0042026">
    <property type="term" value="P:protein refolding"/>
    <property type="evidence" value="ECO:0007669"/>
    <property type="project" value="TreeGrafter"/>
</dbReference>